<reference evidence="1 2" key="1">
    <citation type="submission" date="2016-02" db="EMBL/GenBank/DDBJ databases">
        <title>Genome analysis of coral dinoflagellate symbionts highlights evolutionary adaptations to a symbiotic lifestyle.</title>
        <authorList>
            <person name="Aranda M."/>
            <person name="Li Y."/>
            <person name="Liew Y.J."/>
            <person name="Baumgarten S."/>
            <person name="Simakov O."/>
            <person name="Wilson M."/>
            <person name="Piel J."/>
            <person name="Ashoor H."/>
            <person name="Bougouffa S."/>
            <person name="Bajic V.B."/>
            <person name="Ryu T."/>
            <person name="Ravasi T."/>
            <person name="Bayer T."/>
            <person name="Micklem G."/>
            <person name="Kim H."/>
            <person name="Bhak J."/>
            <person name="Lajeunesse T.C."/>
            <person name="Voolstra C.R."/>
        </authorList>
    </citation>
    <scope>NUCLEOTIDE SEQUENCE [LARGE SCALE GENOMIC DNA]</scope>
    <source>
        <strain evidence="1 2">CCMP2467</strain>
    </source>
</reference>
<comment type="caution">
    <text evidence="1">The sequence shown here is derived from an EMBL/GenBank/DDBJ whole genome shotgun (WGS) entry which is preliminary data.</text>
</comment>
<dbReference type="InterPro" id="IPR036383">
    <property type="entry name" value="TSP1_rpt_sf"/>
</dbReference>
<dbReference type="Proteomes" id="UP000186817">
    <property type="component" value="Unassembled WGS sequence"/>
</dbReference>
<sequence length="132" mass="14225">MPGKKVTDWWVVTDCDKQCGGGEVKMRRGILQEATGGGQACPSQAELVKTEQCNMNPCPLARLDRLTTSPETIYAGSPFVMTIQGEWFDPDSDRILIINQDETCGQTQAHHGGASCNQFGASGFALVCGNGW</sequence>
<dbReference type="PROSITE" id="PS50092">
    <property type="entry name" value="TSP1"/>
    <property type="match status" value="1"/>
</dbReference>
<evidence type="ECO:0000313" key="1">
    <source>
        <dbReference type="EMBL" id="OLP85417.1"/>
    </source>
</evidence>
<proteinExistence type="predicted"/>
<dbReference type="InterPro" id="IPR000884">
    <property type="entry name" value="TSP1_rpt"/>
</dbReference>
<dbReference type="Gene3D" id="2.20.100.10">
    <property type="entry name" value="Thrombospondin type-1 (TSP1) repeat"/>
    <property type="match status" value="1"/>
</dbReference>
<dbReference type="SMART" id="SM00209">
    <property type="entry name" value="TSP1"/>
    <property type="match status" value="1"/>
</dbReference>
<keyword evidence="2" id="KW-1185">Reference proteome</keyword>
<dbReference type="AlphaFoldDB" id="A0A1Q9CRA4"/>
<dbReference type="OrthoDB" id="422454at2759"/>
<protein>
    <submittedName>
        <fullName evidence="1">Uncharacterized protein</fullName>
    </submittedName>
</protein>
<name>A0A1Q9CRA4_SYMMI</name>
<gene>
    <name evidence="1" type="ORF">AK812_SmicGene33594</name>
</gene>
<accession>A0A1Q9CRA4</accession>
<dbReference type="EMBL" id="LSRX01000978">
    <property type="protein sequence ID" value="OLP85417.1"/>
    <property type="molecule type" value="Genomic_DNA"/>
</dbReference>
<dbReference type="SUPFAM" id="SSF82895">
    <property type="entry name" value="TSP-1 type 1 repeat"/>
    <property type="match status" value="1"/>
</dbReference>
<organism evidence="1 2">
    <name type="scientific">Symbiodinium microadriaticum</name>
    <name type="common">Dinoflagellate</name>
    <name type="synonym">Zooxanthella microadriatica</name>
    <dbReference type="NCBI Taxonomy" id="2951"/>
    <lineage>
        <taxon>Eukaryota</taxon>
        <taxon>Sar</taxon>
        <taxon>Alveolata</taxon>
        <taxon>Dinophyceae</taxon>
        <taxon>Suessiales</taxon>
        <taxon>Symbiodiniaceae</taxon>
        <taxon>Symbiodinium</taxon>
    </lineage>
</organism>
<evidence type="ECO:0000313" key="2">
    <source>
        <dbReference type="Proteomes" id="UP000186817"/>
    </source>
</evidence>